<evidence type="ECO:0000313" key="9">
    <source>
        <dbReference type="EMBL" id="PXX79562.1"/>
    </source>
</evidence>
<proteinExistence type="inferred from homology"/>
<keyword evidence="5 7" id="KW-0472">Membrane</keyword>
<evidence type="ECO:0000256" key="6">
    <source>
        <dbReference type="ARBA" id="ARBA00034125"/>
    </source>
</evidence>
<dbReference type="EMBL" id="QJKH01000005">
    <property type="protein sequence ID" value="PXX79562.1"/>
    <property type="molecule type" value="Genomic_DNA"/>
</dbReference>
<dbReference type="OrthoDB" id="9813917at2"/>
<dbReference type="RefSeq" id="WP_026880791.1">
    <property type="nucleotide sequence ID" value="NZ_CABKRQ010000002.1"/>
</dbReference>
<dbReference type="PANTHER" id="PTHR34390:SF2">
    <property type="entry name" value="SUCCINATE TRANSPORTER SUBUNIT YJJP-RELATED"/>
    <property type="match status" value="1"/>
</dbReference>
<dbReference type="Proteomes" id="UP000247612">
    <property type="component" value="Unassembled WGS sequence"/>
</dbReference>
<dbReference type="GO" id="GO:0005886">
    <property type="term" value="C:plasma membrane"/>
    <property type="evidence" value="ECO:0007669"/>
    <property type="project" value="UniProtKB-SubCell"/>
</dbReference>
<protein>
    <submittedName>
        <fullName evidence="9">Uncharacterized membrane protein YjjP (DUF1212 family)</fullName>
    </submittedName>
</protein>
<keyword evidence="10" id="KW-1185">Reference proteome</keyword>
<evidence type="ECO:0000313" key="10">
    <source>
        <dbReference type="Proteomes" id="UP000247612"/>
    </source>
</evidence>
<keyword evidence="3 7" id="KW-0812">Transmembrane</keyword>
<feature type="domain" description="Threonine/serine exporter-like N-terminal" evidence="8">
    <location>
        <begin position="10"/>
        <end position="246"/>
    </location>
</feature>
<name>A0A318KSG9_9FIRM</name>
<organism evidence="9 10">
    <name type="scientific">Dielma fastidiosa</name>
    <dbReference type="NCBI Taxonomy" id="1034346"/>
    <lineage>
        <taxon>Bacteria</taxon>
        <taxon>Bacillati</taxon>
        <taxon>Bacillota</taxon>
        <taxon>Erysipelotrichia</taxon>
        <taxon>Erysipelotrichales</taxon>
        <taxon>Erysipelotrichaceae</taxon>
        <taxon>Dielma</taxon>
    </lineage>
</organism>
<dbReference type="STRING" id="1034346.GCA_000313565_00626"/>
<dbReference type="GO" id="GO:0022857">
    <property type="term" value="F:transmembrane transporter activity"/>
    <property type="evidence" value="ECO:0007669"/>
    <property type="project" value="InterPro"/>
</dbReference>
<keyword evidence="2" id="KW-1003">Cell membrane</keyword>
<dbReference type="AlphaFoldDB" id="A0A318KSG9"/>
<feature type="transmembrane region" description="Helical" evidence="7">
    <location>
        <begin position="139"/>
        <end position="157"/>
    </location>
</feature>
<evidence type="ECO:0000256" key="2">
    <source>
        <dbReference type="ARBA" id="ARBA00022475"/>
    </source>
</evidence>
<dbReference type="GO" id="GO:0015744">
    <property type="term" value="P:succinate transport"/>
    <property type="evidence" value="ECO:0007669"/>
    <property type="project" value="TreeGrafter"/>
</dbReference>
<reference evidence="9 10" key="1">
    <citation type="submission" date="2018-05" db="EMBL/GenBank/DDBJ databases">
        <title>Genomic Encyclopedia of Type Strains, Phase IV (KMG-IV): sequencing the most valuable type-strain genomes for metagenomic binning, comparative biology and taxonomic classification.</title>
        <authorList>
            <person name="Goeker M."/>
        </authorList>
    </citation>
    <scope>NUCLEOTIDE SEQUENCE [LARGE SCALE GENOMIC DNA]</scope>
    <source>
        <strain evidence="9 10">JC118</strain>
    </source>
</reference>
<comment type="subcellular location">
    <subcellularLocation>
        <location evidence="1">Cell membrane</location>
        <topology evidence="1">Multi-pass membrane protein</topology>
    </subcellularLocation>
</comment>
<feature type="transmembrane region" description="Helical" evidence="7">
    <location>
        <begin position="164"/>
        <end position="186"/>
    </location>
</feature>
<evidence type="ECO:0000256" key="3">
    <source>
        <dbReference type="ARBA" id="ARBA00022692"/>
    </source>
</evidence>
<feature type="transmembrane region" description="Helical" evidence="7">
    <location>
        <begin position="112"/>
        <end position="133"/>
    </location>
</feature>
<evidence type="ECO:0000256" key="1">
    <source>
        <dbReference type="ARBA" id="ARBA00004651"/>
    </source>
</evidence>
<evidence type="ECO:0000256" key="7">
    <source>
        <dbReference type="SAM" id="Phobius"/>
    </source>
</evidence>
<keyword evidence="4 7" id="KW-1133">Transmembrane helix</keyword>
<comment type="similarity">
    <text evidence="6">Belongs to the ThrE exporter (TC 2.A.79) family.</text>
</comment>
<accession>A0A318KSG9</accession>
<feature type="transmembrane region" description="Helical" evidence="7">
    <location>
        <begin position="192"/>
        <end position="211"/>
    </location>
</feature>
<gene>
    <name evidence="9" type="ORF">DES51_10532</name>
</gene>
<dbReference type="PANTHER" id="PTHR34390">
    <property type="entry name" value="UPF0442 PROTEIN YJJB-RELATED"/>
    <property type="match status" value="1"/>
</dbReference>
<dbReference type="Pfam" id="PF06738">
    <property type="entry name" value="ThrE"/>
    <property type="match status" value="1"/>
</dbReference>
<sequence length="250" mass="27161">MDLNELAKTATFAGVILLENGAETYRVEETMSRICEQYGASVVDAFATPTILIVSFSYHDQLVHNIKRIHSRSVDLHKIHQINDLSRNIRANALSVEELTMRLRGIRNEKRYPFLVTLCFSGICTFGFAFFFHGSIHDAIAAFVIGLLIKLSVNLAEQIKLNSFFVNALGGAVAALSAMILTYLGLADHLDIVIISSIMLLVPGLAITNAIRDTVSGDLLSGLSRTVEAFLVAVAIAIGSGTIFMLLGGF</sequence>
<dbReference type="InterPro" id="IPR010619">
    <property type="entry name" value="ThrE-like_N"/>
</dbReference>
<evidence type="ECO:0000256" key="4">
    <source>
        <dbReference type="ARBA" id="ARBA00022989"/>
    </source>
</evidence>
<dbReference type="InterPro" id="IPR050539">
    <property type="entry name" value="ThrE_Dicarb/AminoAcid_Exp"/>
</dbReference>
<evidence type="ECO:0000259" key="8">
    <source>
        <dbReference type="Pfam" id="PF06738"/>
    </source>
</evidence>
<evidence type="ECO:0000256" key="5">
    <source>
        <dbReference type="ARBA" id="ARBA00023136"/>
    </source>
</evidence>
<feature type="transmembrane region" description="Helical" evidence="7">
    <location>
        <begin position="223"/>
        <end position="247"/>
    </location>
</feature>
<comment type="caution">
    <text evidence="9">The sequence shown here is derived from an EMBL/GenBank/DDBJ whole genome shotgun (WGS) entry which is preliminary data.</text>
</comment>